<dbReference type="Gene3D" id="3.40.50.150">
    <property type="entry name" value="Vaccinia Virus protein VP39"/>
    <property type="match status" value="1"/>
</dbReference>
<feature type="domain" description="O-methyltransferase dimerisation" evidence="6">
    <location>
        <begin position="19"/>
        <end position="84"/>
    </location>
</feature>
<evidence type="ECO:0000256" key="4">
    <source>
        <dbReference type="PIRSR" id="PIRSR005739-1"/>
    </source>
</evidence>
<evidence type="ECO:0000313" key="7">
    <source>
        <dbReference type="EMBL" id="AWI32805.1"/>
    </source>
</evidence>
<dbReference type="InterPro" id="IPR016461">
    <property type="entry name" value="COMT-like"/>
</dbReference>
<dbReference type="Pfam" id="PF00891">
    <property type="entry name" value="Methyltransf_2"/>
    <property type="match status" value="1"/>
</dbReference>
<dbReference type="OrthoDB" id="4145676at2"/>
<dbReference type="Pfam" id="PF08100">
    <property type="entry name" value="Dimerisation"/>
    <property type="match status" value="1"/>
</dbReference>
<evidence type="ECO:0000259" key="5">
    <source>
        <dbReference type="Pfam" id="PF00891"/>
    </source>
</evidence>
<keyword evidence="3" id="KW-0949">S-adenosyl-L-methionine</keyword>
<keyword evidence="1 7" id="KW-0489">Methyltransferase</keyword>
<gene>
    <name evidence="7" type="ORF">DDW44_31335</name>
</gene>
<protein>
    <submittedName>
        <fullName evidence="7">Methyltransferase</fullName>
    </submittedName>
</protein>
<feature type="domain" description="O-methyltransferase C-terminal" evidence="5">
    <location>
        <begin position="111"/>
        <end position="313"/>
    </location>
</feature>
<evidence type="ECO:0000313" key="8">
    <source>
        <dbReference type="Proteomes" id="UP000244900"/>
    </source>
</evidence>
<dbReference type="CDD" id="cd02440">
    <property type="entry name" value="AdoMet_MTases"/>
    <property type="match status" value="1"/>
</dbReference>
<name>A0A2S1T2C0_9ACTN</name>
<dbReference type="InterPro" id="IPR036388">
    <property type="entry name" value="WH-like_DNA-bd_sf"/>
</dbReference>
<reference evidence="7 8" key="1">
    <citation type="submission" date="2018-05" db="EMBL/GenBank/DDBJ databases">
        <title>Complete genome sequence of sponge-derived Streptomyces sp. HNM0039.</title>
        <authorList>
            <person name="Huang X."/>
            <person name="Zhou S."/>
        </authorList>
    </citation>
    <scope>NUCLEOTIDE SEQUENCE [LARGE SCALE GENOMIC DNA]</scope>
    <source>
        <strain evidence="7 8">HNM0039</strain>
    </source>
</reference>
<dbReference type="EMBL" id="CP029188">
    <property type="protein sequence ID" value="AWI32805.1"/>
    <property type="molecule type" value="Genomic_DNA"/>
</dbReference>
<keyword evidence="8" id="KW-1185">Reference proteome</keyword>
<feature type="active site" description="Proton acceptor" evidence="4">
    <location>
        <position position="246"/>
    </location>
</feature>
<evidence type="ECO:0000259" key="6">
    <source>
        <dbReference type="Pfam" id="PF08100"/>
    </source>
</evidence>
<dbReference type="SUPFAM" id="SSF46785">
    <property type="entry name" value="Winged helix' DNA-binding domain"/>
    <property type="match status" value="1"/>
</dbReference>
<dbReference type="PIRSF" id="PIRSF005739">
    <property type="entry name" value="O-mtase"/>
    <property type="match status" value="1"/>
</dbReference>
<dbReference type="InterPro" id="IPR001077">
    <property type="entry name" value="COMT_C"/>
</dbReference>
<dbReference type="GO" id="GO:0046983">
    <property type="term" value="F:protein dimerization activity"/>
    <property type="evidence" value="ECO:0007669"/>
    <property type="project" value="InterPro"/>
</dbReference>
<dbReference type="SUPFAM" id="SSF53335">
    <property type="entry name" value="S-adenosyl-L-methionine-dependent methyltransferases"/>
    <property type="match status" value="1"/>
</dbReference>
<dbReference type="InterPro" id="IPR036390">
    <property type="entry name" value="WH_DNA-bd_sf"/>
</dbReference>
<dbReference type="PROSITE" id="PS51683">
    <property type="entry name" value="SAM_OMT_II"/>
    <property type="match status" value="1"/>
</dbReference>
<dbReference type="PANTHER" id="PTHR43712:SF2">
    <property type="entry name" value="O-METHYLTRANSFERASE CICE"/>
    <property type="match status" value="1"/>
</dbReference>
<dbReference type="RefSeq" id="WP_108908658.1">
    <property type="nucleotide sequence ID" value="NZ_CP029188.1"/>
</dbReference>
<dbReference type="AlphaFoldDB" id="A0A2S1T2C0"/>
<sequence length="334" mass="34446">MSDEGGSAAKLWSMASLGTPMAVRVAATLRIADHLDAGRRTAPELAETVGAHPGALDRLLRYLAVRGVLVRDDAGRYALTPLGEPLREDHPAGIRAWFDIEGAGRGELSFVELLHSVRTGEAAFPVRYGREYWEDLTAEPGRAASFNKLLGEDVAVRAPGVVAGFDWAALGHVVDVGGGDGSLLASLLAANPALRGTVVDLPDAAQAAKERFAASGLGERADAVAGSFFDPLPAGAGGYVLSLVLHDWDDESAVAILRRCAEAAGEGGSVLVIESIGATGDAPHTGMDLRMLCVYGAKERGVAEFSALAAAAGLDVAAVHPAGPSAIIELTVAR</sequence>
<dbReference type="GO" id="GO:0008171">
    <property type="term" value="F:O-methyltransferase activity"/>
    <property type="evidence" value="ECO:0007669"/>
    <property type="project" value="InterPro"/>
</dbReference>
<dbReference type="Gene3D" id="1.10.10.10">
    <property type="entry name" value="Winged helix-like DNA-binding domain superfamily/Winged helix DNA-binding domain"/>
    <property type="match status" value="1"/>
</dbReference>
<dbReference type="GO" id="GO:0032259">
    <property type="term" value="P:methylation"/>
    <property type="evidence" value="ECO:0007669"/>
    <property type="project" value="UniProtKB-KW"/>
</dbReference>
<evidence type="ECO:0000256" key="3">
    <source>
        <dbReference type="ARBA" id="ARBA00022691"/>
    </source>
</evidence>
<dbReference type="KEGG" id="stir:DDW44_31335"/>
<proteinExistence type="predicted"/>
<dbReference type="Gene3D" id="1.10.287.1350">
    <property type="match status" value="1"/>
</dbReference>
<dbReference type="InterPro" id="IPR012967">
    <property type="entry name" value="COMT_dimerisation"/>
</dbReference>
<dbReference type="InterPro" id="IPR029063">
    <property type="entry name" value="SAM-dependent_MTases_sf"/>
</dbReference>
<evidence type="ECO:0000256" key="1">
    <source>
        <dbReference type="ARBA" id="ARBA00022603"/>
    </source>
</evidence>
<keyword evidence="2 7" id="KW-0808">Transferase</keyword>
<organism evidence="7 8">
    <name type="scientific">Streptomyces tirandamycinicus</name>
    <dbReference type="NCBI Taxonomy" id="2174846"/>
    <lineage>
        <taxon>Bacteria</taxon>
        <taxon>Bacillati</taxon>
        <taxon>Actinomycetota</taxon>
        <taxon>Actinomycetes</taxon>
        <taxon>Kitasatosporales</taxon>
        <taxon>Streptomycetaceae</taxon>
        <taxon>Streptomyces</taxon>
    </lineage>
</organism>
<accession>A0A2S1T2C0</accession>
<evidence type="ECO:0000256" key="2">
    <source>
        <dbReference type="ARBA" id="ARBA00022679"/>
    </source>
</evidence>
<dbReference type="Proteomes" id="UP000244900">
    <property type="component" value="Chromosome"/>
</dbReference>
<dbReference type="PANTHER" id="PTHR43712">
    <property type="entry name" value="PUTATIVE (AFU_ORTHOLOGUE AFUA_4G14580)-RELATED"/>
    <property type="match status" value="1"/>
</dbReference>